<sequence>MYYLQYSFSNPPPPVGAAQDPATRTCGLAPPFCVKSRYRSIDGSCNNLQRPTWGIPQTPYGRLVHYKYADGVSAFAKSVTGDDLPNPRELSNIFFPEQHLVDPVWNLNAQQWGQIITHDMSLTAGIPQSHKEPVTCCDDNGQLTPDSATDPLCAPILIPPNDPVHSRLGTRCMNFVRTGTTRDRGCTPPFAPAEPISTVTAYMDASFCYGSSEGQARPIRAFLGGRLQTYLRRGSEWPPQDPNVTVTCESAQSPTEPCYLAGDIRVNQNPQLTILQILVLREHNRIADTLTALNPHWNDETTYQEARRIVIAELQYINYYEYLPIFLDKTTSHFLYRRNNTFGGDLRAIDIQRGRDHGLGSYIATRAACGLPVPKTFKDMTDFIPKKRVELLKIAYEAPEDVDLVVAGSLETNVPGAQAGPTFLCILTEQFYRTRVGDRFFFENGGDPDTAFTP</sequence>
<keyword evidence="1" id="KW-0560">Oxidoreductase</keyword>
<dbReference type="PANTHER" id="PTHR11475:SF86">
    <property type="entry name" value="PEROXIDASE"/>
    <property type="match status" value="1"/>
</dbReference>
<dbReference type="InParanoid" id="A0A212F752"/>
<evidence type="ECO:0000313" key="3">
    <source>
        <dbReference type="Proteomes" id="UP000007151"/>
    </source>
</evidence>
<evidence type="ECO:0000313" key="2">
    <source>
        <dbReference type="EMBL" id="OWR49554.1"/>
    </source>
</evidence>
<dbReference type="PANTHER" id="PTHR11475">
    <property type="entry name" value="OXIDASE/PEROXIDASE"/>
    <property type="match status" value="1"/>
</dbReference>
<dbReference type="GO" id="GO:0006979">
    <property type="term" value="P:response to oxidative stress"/>
    <property type="evidence" value="ECO:0007669"/>
    <property type="project" value="InterPro"/>
</dbReference>
<dbReference type="KEGG" id="dpl:KGM_205965A"/>
<dbReference type="AlphaFoldDB" id="A0A212F752"/>
<evidence type="ECO:0000256" key="1">
    <source>
        <dbReference type="ARBA" id="ARBA00022559"/>
    </source>
</evidence>
<dbReference type="InterPro" id="IPR019791">
    <property type="entry name" value="Haem_peroxidase_animal"/>
</dbReference>
<dbReference type="PROSITE" id="PS50292">
    <property type="entry name" value="PEROXIDASE_3"/>
    <property type="match status" value="1"/>
</dbReference>
<proteinExistence type="predicted"/>
<dbReference type="EMBL" id="AGBW02009930">
    <property type="protein sequence ID" value="OWR49554.1"/>
    <property type="molecule type" value="Genomic_DNA"/>
</dbReference>
<dbReference type="SUPFAM" id="SSF48113">
    <property type="entry name" value="Heme-dependent peroxidases"/>
    <property type="match status" value="1"/>
</dbReference>
<keyword evidence="1" id="KW-0575">Peroxidase</keyword>
<dbReference type="GO" id="GO:0020037">
    <property type="term" value="F:heme binding"/>
    <property type="evidence" value="ECO:0007669"/>
    <property type="project" value="InterPro"/>
</dbReference>
<dbReference type="InterPro" id="IPR010255">
    <property type="entry name" value="Haem_peroxidase_sf"/>
</dbReference>
<dbReference type="Gene3D" id="1.10.640.10">
    <property type="entry name" value="Haem peroxidase domain superfamily, animal type"/>
    <property type="match status" value="2"/>
</dbReference>
<feature type="non-terminal residue" evidence="2">
    <location>
        <position position="454"/>
    </location>
</feature>
<dbReference type="GO" id="GO:0004601">
    <property type="term" value="F:peroxidase activity"/>
    <property type="evidence" value="ECO:0007669"/>
    <property type="project" value="UniProtKB-KW"/>
</dbReference>
<dbReference type="PRINTS" id="PR00457">
    <property type="entry name" value="ANPEROXIDASE"/>
</dbReference>
<accession>A0A212F752</accession>
<name>A0A212F752_DANPL</name>
<organism evidence="2 3">
    <name type="scientific">Danaus plexippus plexippus</name>
    <dbReference type="NCBI Taxonomy" id="278856"/>
    <lineage>
        <taxon>Eukaryota</taxon>
        <taxon>Metazoa</taxon>
        <taxon>Ecdysozoa</taxon>
        <taxon>Arthropoda</taxon>
        <taxon>Hexapoda</taxon>
        <taxon>Insecta</taxon>
        <taxon>Pterygota</taxon>
        <taxon>Neoptera</taxon>
        <taxon>Endopterygota</taxon>
        <taxon>Lepidoptera</taxon>
        <taxon>Glossata</taxon>
        <taxon>Ditrysia</taxon>
        <taxon>Papilionoidea</taxon>
        <taxon>Nymphalidae</taxon>
        <taxon>Danainae</taxon>
        <taxon>Danaini</taxon>
        <taxon>Danaina</taxon>
        <taxon>Danaus</taxon>
        <taxon>Danaus</taxon>
    </lineage>
</organism>
<dbReference type="InterPro" id="IPR037120">
    <property type="entry name" value="Haem_peroxidase_sf_animal"/>
</dbReference>
<protein>
    <submittedName>
        <fullName evidence="2">Oxidase/peroxidase</fullName>
    </submittedName>
</protein>
<dbReference type="Proteomes" id="UP000007151">
    <property type="component" value="Unassembled WGS sequence"/>
</dbReference>
<dbReference type="Pfam" id="PF03098">
    <property type="entry name" value="An_peroxidase"/>
    <property type="match status" value="2"/>
</dbReference>
<comment type="caution">
    <text evidence="2">The sequence shown here is derived from an EMBL/GenBank/DDBJ whole genome shotgun (WGS) entry which is preliminary data.</text>
</comment>
<dbReference type="FunCoup" id="A0A212F752">
    <property type="interactions" value="1"/>
</dbReference>
<keyword evidence="3" id="KW-1185">Reference proteome</keyword>
<reference evidence="2 3" key="1">
    <citation type="journal article" date="2011" name="Cell">
        <title>The monarch butterfly genome yields insights into long-distance migration.</title>
        <authorList>
            <person name="Zhan S."/>
            <person name="Merlin C."/>
            <person name="Boore J.L."/>
            <person name="Reppert S.M."/>
        </authorList>
    </citation>
    <scope>NUCLEOTIDE SEQUENCE [LARGE SCALE GENOMIC DNA]</scope>
    <source>
        <strain evidence="2">F-2</strain>
    </source>
</reference>
<gene>
    <name evidence="2" type="ORF">KGM_205965A</name>
</gene>